<dbReference type="EMBL" id="JAIQCV010000012">
    <property type="protein sequence ID" value="KAH1039536.1"/>
    <property type="molecule type" value="Genomic_DNA"/>
</dbReference>
<gene>
    <name evidence="3" type="ORF">J1N35_041279</name>
</gene>
<evidence type="ECO:0000313" key="4">
    <source>
        <dbReference type="Proteomes" id="UP000828251"/>
    </source>
</evidence>
<organism evidence="3 4">
    <name type="scientific">Gossypium stocksii</name>
    <dbReference type="NCBI Taxonomy" id="47602"/>
    <lineage>
        <taxon>Eukaryota</taxon>
        <taxon>Viridiplantae</taxon>
        <taxon>Streptophyta</taxon>
        <taxon>Embryophyta</taxon>
        <taxon>Tracheophyta</taxon>
        <taxon>Spermatophyta</taxon>
        <taxon>Magnoliopsida</taxon>
        <taxon>eudicotyledons</taxon>
        <taxon>Gunneridae</taxon>
        <taxon>Pentapetalae</taxon>
        <taxon>rosids</taxon>
        <taxon>malvids</taxon>
        <taxon>Malvales</taxon>
        <taxon>Malvaceae</taxon>
        <taxon>Malvoideae</taxon>
        <taxon>Gossypium</taxon>
    </lineage>
</organism>
<dbReference type="Proteomes" id="UP000828251">
    <property type="component" value="Unassembled WGS sequence"/>
</dbReference>
<name>A0A9D3ZJA0_9ROSI</name>
<dbReference type="Pfam" id="PF20167">
    <property type="entry name" value="Transposase_32"/>
    <property type="match status" value="1"/>
</dbReference>
<proteinExistence type="predicted"/>
<feature type="region of interest" description="Disordered" evidence="1">
    <location>
        <begin position="208"/>
        <end position="248"/>
    </location>
</feature>
<keyword evidence="4" id="KW-1185">Reference proteome</keyword>
<reference evidence="3 4" key="1">
    <citation type="journal article" date="2021" name="Plant Biotechnol. J.">
        <title>Multi-omics assisted identification of the key and species-specific regulatory components of drought-tolerant mechanisms in Gossypium stocksii.</title>
        <authorList>
            <person name="Yu D."/>
            <person name="Ke L."/>
            <person name="Zhang D."/>
            <person name="Wu Y."/>
            <person name="Sun Y."/>
            <person name="Mei J."/>
            <person name="Sun J."/>
            <person name="Sun Y."/>
        </authorList>
    </citation>
    <scope>NUCLEOTIDE SEQUENCE [LARGE SCALE GENOMIC DNA]</scope>
    <source>
        <strain evidence="4">cv. E1</strain>
        <tissue evidence="3">Leaf</tissue>
    </source>
</reference>
<dbReference type="AlphaFoldDB" id="A0A9D3ZJA0"/>
<evidence type="ECO:0000256" key="1">
    <source>
        <dbReference type="SAM" id="MobiDB-lite"/>
    </source>
</evidence>
<feature type="domain" description="Putative plant transposon protein" evidence="2">
    <location>
        <begin position="95"/>
        <end position="175"/>
    </location>
</feature>
<evidence type="ECO:0000259" key="2">
    <source>
        <dbReference type="Pfam" id="PF20167"/>
    </source>
</evidence>
<sequence>MPRKRTCASAQLDESQNKFHCEEAKARYESIFKNQQTHLEKGFTLKASNYIDFMACIRHVTKTLNWELFCKKRPSVDEDLVREFYANLTSKIHTCRREYLKPFAKVWFYFIRFSLMPSSHGSTISLEQMVLLYLILTGKTIDVGKIILREMQNCAVRRSGLAYFPFTITILCLKAKFFVDVKKTGYSQDIITDWDLYRIARYFVLQQQGEESDDPKEEEDPTEIEPLQSVETPNKAKPMEPEAEPDVTTTMFKTQSLCPYLRDELSKLMDIMQHIQWQQQAY</sequence>
<comment type="caution">
    <text evidence="3">The sequence shown here is derived from an EMBL/GenBank/DDBJ whole genome shotgun (WGS) entry which is preliminary data.</text>
</comment>
<evidence type="ECO:0000313" key="3">
    <source>
        <dbReference type="EMBL" id="KAH1039536.1"/>
    </source>
</evidence>
<dbReference type="InterPro" id="IPR046796">
    <property type="entry name" value="Transposase_32_dom"/>
</dbReference>
<accession>A0A9D3ZJA0</accession>
<protein>
    <recommendedName>
        <fullName evidence="2">Putative plant transposon protein domain-containing protein</fullName>
    </recommendedName>
</protein>
<feature type="compositionally biased region" description="Acidic residues" evidence="1">
    <location>
        <begin position="210"/>
        <end position="223"/>
    </location>
</feature>